<proteinExistence type="predicted"/>
<name>A0A2M6XVC0_9BACT</name>
<sequence>FCITVDFQTLQDQTVTIRDRDTTQQERIKISELKSILEKK</sequence>
<dbReference type="Gene3D" id="3.40.50.800">
    <property type="entry name" value="Anticodon-binding domain"/>
    <property type="match status" value="1"/>
</dbReference>
<keyword evidence="1" id="KW-0030">Aminoacyl-tRNA synthetase</keyword>
<dbReference type="AlphaFoldDB" id="A0A2M6XVC0"/>
<dbReference type="InterPro" id="IPR027031">
    <property type="entry name" value="Gly-tRNA_synthase/POLG2"/>
</dbReference>
<dbReference type="Proteomes" id="UP000229784">
    <property type="component" value="Unassembled WGS sequence"/>
</dbReference>
<gene>
    <name evidence="3" type="ORF">COT20_00060</name>
</gene>
<evidence type="ECO:0000256" key="1">
    <source>
        <dbReference type="ARBA" id="ARBA00023146"/>
    </source>
</evidence>
<keyword evidence="1" id="KW-0436">Ligase</keyword>
<organism evidence="3 4">
    <name type="scientific">bacterium (Candidatus Gribaldobacteria) CG08_land_8_20_14_0_20_39_15</name>
    <dbReference type="NCBI Taxonomy" id="2014273"/>
    <lineage>
        <taxon>Bacteria</taxon>
        <taxon>Candidatus Gribaldobacteria</taxon>
    </lineage>
</organism>
<dbReference type="GO" id="GO:0006426">
    <property type="term" value="P:glycyl-tRNA aminoacylation"/>
    <property type="evidence" value="ECO:0007669"/>
    <property type="project" value="TreeGrafter"/>
</dbReference>
<dbReference type="EMBL" id="PEXQ01000002">
    <property type="protein sequence ID" value="PIU16605.1"/>
    <property type="molecule type" value="Genomic_DNA"/>
</dbReference>
<dbReference type="GO" id="GO:0004820">
    <property type="term" value="F:glycine-tRNA ligase activity"/>
    <property type="evidence" value="ECO:0007669"/>
    <property type="project" value="TreeGrafter"/>
</dbReference>
<dbReference type="PANTHER" id="PTHR10745">
    <property type="entry name" value="GLYCYL-TRNA SYNTHETASE/DNA POLYMERASE SUBUNIT GAMMA-2"/>
    <property type="match status" value="1"/>
</dbReference>
<dbReference type="SUPFAM" id="SSF52954">
    <property type="entry name" value="Class II aaRS ABD-related"/>
    <property type="match status" value="1"/>
</dbReference>
<feature type="domain" description="Anticodon-binding" evidence="2">
    <location>
        <begin position="1"/>
        <end position="39"/>
    </location>
</feature>
<evidence type="ECO:0000313" key="3">
    <source>
        <dbReference type="EMBL" id="PIU16605.1"/>
    </source>
</evidence>
<dbReference type="Pfam" id="PF03129">
    <property type="entry name" value="HGTP_anticodon"/>
    <property type="match status" value="1"/>
</dbReference>
<evidence type="ECO:0000313" key="4">
    <source>
        <dbReference type="Proteomes" id="UP000229784"/>
    </source>
</evidence>
<feature type="non-terminal residue" evidence="3">
    <location>
        <position position="1"/>
    </location>
</feature>
<dbReference type="PANTHER" id="PTHR10745:SF8">
    <property type="entry name" value="DNA POLYMERASE SUBUNIT GAMMA-2, MITOCHONDRIAL"/>
    <property type="match status" value="1"/>
</dbReference>
<comment type="caution">
    <text evidence="3">The sequence shown here is derived from an EMBL/GenBank/DDBJ whole genome shotgun (WGS) entry which is preliminary data.</text>
</comment>
<dbReference type="InterPro" id="IPR004154">
    <property type="entry name" value="Anticodon-bd"/>
</dbReference>
<evidence type="ECO:0000259" key="2">
    <source>
        <dbReference type="Pfam" id="PF03129"/>
    </source>
</evidence>
<protein>
    <recommendedName>
        <fullName evidence="2">Anticodon-binding domain-containing protein</fullName>
    </recommendedName>
</protein>
<reference evidence="4" key="1">
    <citation type="submission" date="2017-09" db="EMBL/GenBank/DDBJ databases">
        <title>Depth-based differentiation of microbial function through sediment-hosted aquifers and enrichment of novel symbionts in the deep terrestrial subsurface.</title>
        <authorList>
            <person name="Probst A.J."/>
            <person name="Ladd B."/>
            <person name="Jarett J.K."/>
            <person name="Geller-Mcgrath D.E."/>
            <person name="Sieber C.M.K."/>
            <person name="Emerson J.B."/>
            <person name="Anantharaman K."/>
            <person name="Thomas B.C."/>
            <person name="Malmstrom R."/>
            <person name="Stieglmeier M."/>
            <person name="Klingl A."/>
            <person name="Woyke T."/>
            <person name="Ryan C.M."/>
            <person name="Banfield J.F."/>
        </authorList>
    </citation>
    <scope>NUCLEOTIDE SEQUENCE [LARGE SCALE GENOMIC DNA]</scope>
</reference>
<dbReference type="InterPro" id="IPR036621">
    <property type="entry name" value="Anticodon-bd_dom_sf"/>
</dbReference>
<accession>A0A2M6XVC0</accession>
<dbReference type="GO" id="GO:0005737">
    <property type="term" value="C:cytoplasm"/>
    <property type="evidence" value="ECO:0007669"/>
    <property type="project" value="TreeGrafter"/>
</dbReference>